<proteinExistence type="predicted"/>
<evidence type="ECO:0000313" key="2">
    <source>
        <dbReference type="Proteomes" id="UP001066276"/>
    </source>
</evidence>
<gene>
    <name evidence="1" type="ORF">NDU88_002073</name>
</gene>
<dbReference type="AlphaFoldDB" id="A0AAV7LEL7"/>
<evidence type="ECO:0000313" key="1">
    <source>
        <dbReference type="EMBL" id="KAJ1088919.1"/>
    </source>
</evidence>
<dbReference type="Proteomes" id="UP001066276">
    <property type="component" value="Chromosome 11"/>
</dbReference>
<comment type="caution">
    <text evidence="1">The sequence shown here is derived from an EMBL/GenBank/DDBJ whole genome shotgun (WGS) entry which is preliminary data.</text>
</comment>
<dbReference type="EMBL" id="JANPWB010000015">
    <property type="protein sequence ID" value="KAJ1088919.1"/>
    <property type="molecule type" value="Genomic_DNA"/>
</dbReference>
<organism evidence="1 2">
    <name type="scientific">Pleurodeles waltl</name>
    <name type="common">Iberian ribbed newt</name>
    <dbReference type="NCBI Taxonomy" id="8319"/>
    <lineage>
        <taxon>Eukaryota</taxon>
        <taxon>Metazoa</taxon>
        <taxon>Chordata</taxon>
        <taxon>Craniata</taxon>
        <taxon>Vertebrata</taxon>
        <taxon>Euteleostomi</taxon>
        <taxon>Amphibia</taxon>
        <taxon>Batrachia</taxon>
        <taxon>Caudata</taxon>
        <taxon>Salamandroidea</taxon>
        <taxon>Salamandridae</taxon>
        <taxon>Pleurodelinae</taxon>
        <taxon>Pleurodeles</taxon>
    </lineage>
</organism>
<sequence length="89" mass="9621">MPWAQGLVFGDSLKRVHVTSNYIAFVASDLWAPGWPTTTSHEELPIPKNSTGMTPSHARQALSAEDIIRLLLAPPVAPTPEPAEHGVQI</sequence>
<protein>
    <submittedName>
        <fullName evidence="1">Uncharacterized protein</fullName>
    </submittedName>
</protein>
<name>A0AAV7LEL7_PLEWA</name>
<keyword evidence="2" id="KW-1185">Reference proteome</keyword>
<reference evidence="1" key="1">
    <citation type="journal article" date="2022" name="bioRxiv">
        <title>Sequencing and chromosome-scale assembly of the giantPleurodeles waltlgenome.</title>
        <authorList>
            <person name="Brown T."/>
            <person name="Elewa A."/>
            <person name="Iarovenko S."/>
            <person name="Subramanian E."/>
            <person name="Araus A.J."/>
            <person name="Petzold A."/>
            <person name="Susuki M."/>
            <person name="Suzuki K.-i.T."/>
            <person name="Hayashi T."/>
            <person name="Toyoda A."/>
            <person name="Oliveira C."/>
            <person name="Osipova E."/>
            <person name="Leigh N.D."/>
            <person name="Simon A."/>
            <person name="Yun M.H."/>
        </authorList>
    </citation>
    <scope>NUCLEOTIDE SEQUENCE</scope>
    <source>
        <strain evidence="1">20211129_DDA</strain>
        <tissue evidence="1">Liver</tissue>
    </source>
</reference>
<accession>A0AAV7LEL7</accession>